<name>D0BKF0_9LACT</name>
<feature type="transmembrane region" description="Helical" evidence="7">
    <location>
        <begin position="275"/>
        <end position="294"/>
    </location>
</feature>
<dbReference type="InterPro" id="IPR035906">
    <property type="entry name" value="MetI-like_sf"/>
</dbReference>
<dbReference type="Pfam" id="PF00528">
    <property type="entry name" value="BPD_transp_1"/>
    <property type="match status" value="1"/>
</dbReference>
<reference evidence="9" key="1">
    <citation type="submission" date="2009-09" db="EMBL/GenBank/DDBJ databases">
        <authorList>
            <consortium name="The Broad Institute Genome Sequencing Platform"/>
            <person name="Ward D."/>
            <person name="Feldgarden M."/>
            <person name="Earl A."/>
            <person name="Young S.K."/>
            <person name="Zeng Q."/>
            <person name="Koehrsen M."/>
            <person name="Alvarado L."/>
            <person name="Berlin A."/>
            <person name="Bochicchio J."/>
            <person name="Borenstein D."/>
            <person name="Chapman S.B."/>
            <person name="Chen Z."/>
            <person name="Engels R."/>
            <person name="Freedman E."/>
            <person name="Gellesch M."/>
            <person name="Goldberg J."/>
            <person name="Griggs A."/>
            <person name="Gujja S."/>
            <person name="Heilman E."/>
            <person name="Heiman D."/>
            <person name="Hepburn T."/>
            <person name="Howarth C."/>
            <person name="Jen D."/>
            <person name="Larson L."/>
            <person name="Lewis B."/>
            <person name="Mehta T."/>
            <person name="Park D."/>
            <person name="Pearson M."/>
            <person name="Roberts A."/>
            <person name="Saif S."/>
            <person name="Shea T."/>
            <person name="Shenoy N."/>
            <person name="Sisk P."/>
            <person name="Stolte C."/>
            <person name="Sykes S."/>
            <person name="Thomson T."/>
            <person name="Walk T."/>
            <person name="White J."/>
            <person name="Yandava C."/>
            <person name="Sibley C.D."/>
            <person name="Field T.R."/>
            <person name="Grinwis M."/>
            <person name="Eshaghurshan C.S."/>
            <person name="Surette M.G."/>
            <person name="Haas B."/>
            <person name="Nusbaum C."/>
            <person name="Birren B."/>
        </authorList>
    </citation>
    <scope>NUCLEOTIDE SEQUENCE [LARGE SCALE GENOMIC DNA]</scope>
    <source>
        <strain evidence="9">ATCC 700633</strain>
    </source>
</reference>
<feature type="transmembrane region" description="Helical" evidence="7">
    <location>
        <begin position="137"/>
        <end position="157"/>
    </location>
</feature>
<dbReference type="CDD" id="cd06261">
    <property type="entry name" value="TM_PBP2"/>
    <property type="match status" value="1"/>
</dbReference>
<keyword evidence="4 7" id="KW-0812">Transmembrane</keyword>
<evidence type="ECO:0000313" key="10">
    <source>
        <dbReference type="Proteomes" id="UP000002939"/>
    </source>
</evidence>
<dbReference type="STRING" id="626369.HMPREF0446_00435"/>
<dbReference type="GO" id="GO:0055085">
    <property type="term" value="P:transmembrane transport"/>
    <property type="evidence" value="ECO:0007669"/>
    <property type="project" value="InterPro"/>
</dbReference>
<feature type="transmembrane region" description="Helical" evidence="7">
    <location>
        <begin position="229"/>
        <end position="255"/>
    </location>
</feature>
<evidence type="ECO:0000259" key="8">
    <source>
        <dbReference type="PROSITE" id="PS50928"/>
    </source>
</evidence>
<dbReference type="eggNOG" id="COG0601">
    <property type="taxonomic scope" value="Bacteria"/>
</dbReference>
<feature type="domain" description="ABC transmembrane type-1" evidence="8">
    <location>
        <begin position="97"/>
        <end position="294"/>
    </location>
</feature>
<keyword evidence="3" id="KW-1003">Cell membrane</keyword>
<feature type="transmembrane region" description="Helical" evidence="7">
    <location>
        <begin position="7"/>
        <end position="29"/>
    </location>
</feature>
<dbReference type="PANTHER" id="PTHR43163">
    <property type="entry name" value="DIPEPTIDE TRANSPORT SYSTEM PERMEASE PROTEIN DPPB-RELATED"/>
    <property type="match status" value="1"/>
</dbReference>
<comment type="subcellular location">
    <subcellularLocation>
        <location evidence="1 7">Cell membrane</location>
        <topology evidence="1 7">Multi-pass membrane protein</topology>
    </subcellularLocation>
</comment>
<evidence type="ECO:0000256" key="1">
    <source>
        <dbReference type="ARBA" id="ARBA00004651"/>
    </source>
</evidence>
<evidence type="ECO:0000256" key="2">
    <source>
        <dbReference type="ARBA" id="ARBA00022448"/>
    </source>
</evidence>
<dbReference type="PROSITE" id="PS50928">
    <property type="entry name" value="ABC_TM1"/>
    <property type="match status" value="1"/>
</dbReference>
<dbReference type="SUPFAM" id="SSF161098">
    <property type="entry name" value="MetI-like"/>
    <property type="match status" value="1"/>
</dbReference>
<evidence type="ECO:0000256" key="3">
    <source>
        <dbReference type="ARBA" id="ARBA00022475"/>
    </source>
</evidence>
<dbReference type="AlphaFoldDB" id="D0BKF0"/>
<comment type="caution">
    <text evidence="9">The sequence shown here is derived from an EMBL/GenBank/DDBJ whole genome shotgun (WGS) entry which is preliminary data.</text>
</comment>
<feature type="transmembrane region" description="Helical" evidence="7">
    <location>
        <begin position="101"/>
        <end position="125"/>
    </location>
</feature>
<gene>
    <name evidence="9" type="ORF">HMPREF0446_00435</name>
</gene>
<comment type="similarity">
    <text evidence="7">Belongs to the binding-protein-dependent transport system permease family.</text>
</comment>
<proteinExistence type="inferred from homology"/>
<dbReference type="Gene3D" id="1.10.3720.10">
    <property type="entry name" value="MetI-like"/>
    <property type="match status" value="1"/>
</dbReference>
<dbReference type="EMBL" id="ACRF02000013">
    <property type="protein sequence ID" value="EEW93553.1"/>
    <property type="molecule type" value="Genomic_DNA"/>
</dbReference>
<protein>
    <recommendedName>
        <fullName evidence="8">ABC transmembrane type-1 domain-containing protein</fullName>
    </recommendedName>
</protein>
<dbReference type="RefSeq" id="WP_006702709.1">
    <property type="nucleotide sequence ID" value="NZ_KI391971.1"/>
</dbReference>
<evidence type="ECO:0000256" key="6">
    <source>
        <dbReference type="ARBA" id="ARBA00023136"/>
    </source>
</evidence>
<dbReference type="Pfam" id="PF19300">
    <property type="entry name" value="BPD_transp_1_N"/>
    <property type="match status" value="1"/>
</dbReference>
<dbReference type="InterPro" id="IPR045621">
    <property type="entry name" value="BPD_transp_1_N"/>
</dbReference>
<evidence type="ECO:0000313" key="9">
    <source>
        <dbReference type="EMBL" id="EEW93553.1"/>
    </source>
</evidence>
<keyword evidence="5 7" id="KW-1133">Transmembrane helix</keyword>
<keyword evidence="6 7" id="KW-0472">Membrane</keyword>
<feature type="transmembrane region" description="Helical" evidence="7">
    <location>
        <begin position="163"/>
        <end position="184"/>
    </location>
</feature>
<evidence type="ECO:0000256" key="5">
    <source>
        <dbReference type="ARBA" id="ARBA00022989"/>
    </source>
</evidence>
<evidence type="ECO:0000256" key="7">
    <source>
        <dbReference type="RuleBase" id="RU363032"/>
    </source>
</evidence>
<organism evidence="9 10">
    <name type="scientific">Granulicatella elegans ATCC 700633</name>
    <dbReference type="NCBI Taxonomy" id="626369"/>
    <lineage>
        <taxon>Bacteria</taxon>
        <taxon>Bacillati</taxon>
        <taxon>Bacillota</taxon>
        <taxon>Bacilli</taxon>
        <taxon>Lactobacillales</taxon>
        <taxon>Carnobacteriaceae</taxon>
        <taxon>Granulicatella</taxon>
    </lineage>
</organism>
<keyword evidence="2 7" id="KW-0813">Transport</keyword>
<dbReference type="PANTHER" id="PTHR43163:SF6">
    <property type="entry name" value="DIPEPTIDE TRANSPORT SYSTEM PERMEASE PROTEIN DPPB-RELATED"/>
    <property type="match status" value="1"/>
</dbReference>
<accession>D0BKF0</accession>
<dbReference type="GO" id="GO:0005886">
    <property type="term" value="C:plasma membrane"/>
    <property type="evidence" value="ECO:0007669"/>
    <property type="project" value="UniProtKB-SubCell"/>
</dbReference>
<dbReference type="HOGENOM" id="CLU_036879_0_2_9"/>
<dbReference type="InterPro" id="IPR000515">
    <property type="entry name" value="MetI-like"/>
</dbReference>
<keyword evidence="10" id="KW-1185">Reference proteome</keyword>
<dbReference type="Proteomes" id="UP000002939">
    <property type="component" value="Unassembled WGS sequence"/>
</dbReference>
<evidence type="ECO:0000256" key="4">
    <source>
        <dbReference type="ARBA" id="ARBA00022692"/>
    </source>
</evidence>
<reference evidence="9" key="2">
    <citation type="submission" date="2011-10" db="EMBL/GenBank/DDBJ databases">
        <title>The Genome Sequence of Granulicatella elegans ATCC 700633.</title>
        <authorList>
            <consortium name="The Broad Institute Genome Sequencing Platform"/>
            <consortium name="The Broad Institute Genome Sequencing Center for Infectious Disease"/>
            <person name="Earl A."/>
            <person name="Ward D."/>
            <person name="Feldgarden M."/>
            <person name="Gevers D."/>
            <person name="Sibley C.D."/>
            <person name="Field T.R."/>
            <person name="Grinwis M."/>
            <person name="Eshaghurshan C.S."/>
            <person name="Surette M.G."/>
            <person name="Young S.K."/>
            <person name="Zeng Q."/>
            <person name="Gargeya S."/>
            <person name="Fitzgerald M."/>
            <person name="Haas B."/>
            <person name="Abouelleil A."/>
            <person name="Alvarado L."/>
            <person name="Arachchi H.M."/>
            <person name="Berlin A."/>
            <person name="Brown A."/>
            <person name="Chapman S.B."/>
            <person name="Chen Z."/>
            <person name="Dunbar C."/>
            <person name="Freedman E."/>
            <person name="Gearin G."/>
            <person name="Goldberg J."/>
            <person name="Griggs A."/>
            <person name="Gujja S."/>
            <person name="Heiman D."/>
            <person name="Howarth C."/>
            <person name="Larson L."/>
            <person name="Lui A."/>
            <person name="MacDonald P.J.P."/>
            <person name="Montmayeur A."/>
            <person name="Murphy C."/>
            <person name="Neiman D."/>
            <person name="Pearson M."/>
            <person name="Priest M."/>
            <person name="Roberts A."/>
            <person name="Saif S."/>
            <person name="Shea T."/>
            <person name="Shenoy N."/>
            <person name="Sisk P."/>
            <person name="Stolte C."/>
            <person name="Sykes S."/>
            <person name="Wortman J."/>
            <person name="Nusbaum C."/>
            <person name="Birren B."/>
        </authorList>
    </citation>
    <scope>NUCLEOTIDE SEQUENCE [LARGE SCALE GENOMIC DNA]</scope>
    <source>
        <strain evidence="9">ATCC 700633</strain>
    </source>
</reference>
<sequence length="311" mass="35021">MFKVLKKFLTIVVLFVGISFFVFLLIHLAPSDPASVKMSAGTGRVSTEALALMREEMGLNQPLLVQYGNWLFKFLQGDFGKSLMSDIKTEKLIIPAAMNTIQLAVITLVVSLGISIPLSIFFVQCQNRIVKSLFQMILFFKMSLPSFVIGYLLMYVFSVQLKWFPLLAKQGGTGLILPIITIIIPVSAKFIQQFSALLEQELQHEYVKVLYYRGMEESKIFQRHLLKNIFPTMVTIILLSFGSLMAGVVVVETIFYWPGIGKLLVDSISSRDYPLVQMIVVSISFLYLVLTQISDGLQNWTDIRIKGGDLP</sequence>